<comment type="caution">
    <text evidence="4">The sequence shown here is derived from an EMBL/GenBank/DDBJ whole genome shotgun (WGS) entry which is preliminary data.</text>
</comment>
<dbReference type="CDD" id="cd04301">
    <property type="entry name" value="NAT_SF"/>
    <property type="match status" value="1"/>
</dbReference>
<keyword evidence="2" id="KW-0012">Acyltransferase</keyword>
<name>A0ABR6VFC6_9FIRM</name>
<dbReference type="PANTHER" id="PTHR43877:SF2">
    <property type="entry name" value="AMINOALKYLPHOSPHONATE N-ACETYLTRANSFERASE-RELATED"/>
    <property type="match status" value="1"/>
</dbReference>
<dbReference type="InterPro" id="IPR016181">
    <property type="entry name" value="Acyl_CoA_acyltransferase"/>
</dbReference>
<evidence type="ECO:0000313" key="4">
    <source>
        <dbReference type="EMBL" id="MBC3535919.1"/>
    </source>
</evidence>
<dbReference type="InterPro" id="IPR050832">
    <property type="entry name" value="Bact_Acetyltransf"/>
</dbReference>
<dbReference type="PROSITE" id="PS51186">
    <property type="entry name" value="GNAT"/>
    <property type="match status" value="1"/>
</dbReference>
<evidence type="ECO:0000256" key="2">
    <source>
        <dbReference type="ARBA" id="ARBA00023315"/>
    </source>
</evidence>
<keyword evidence="1" id="KW-0808">Transferase</keyword>
<dbReference type="EMBL" id="JACOGK010000003">
    <property type="protein sequence ID" value="MBC3535919.1"/>
    <property type="molecule type" value="Genomic_DNA"/>
</dbReference>
<organism evidence="4 5">
    <name type="scientific">Megasphaera hominis</name>
    <dbReference type="NCBI Taxonomy" id="159836"/>
    <lineage>
        <taxon>Bacteria</taxon>
        <taxon>Bacillati</taxon>
        <taxon>Bacillota</taxon>
        <taxon>Negativicutes</taxon>
        <taxon>Veillonellales</taxon>
        <taxon>Veillonellaceae</taxon>
        <taxon>Megasphaera</taxon>
    </lineage>
</organism>
<evidence type="ECO:0000256" key="1">
    <source>
        <dbReference type="ARBA" id="ARBA00022679"/>
    </source>
</evidence>
<dbReference type="Pfam" id="PF00583">
    <property type="entry name" value="Acetyltransf_1"/>
    <property type="match status" value="1"/>
</dbReference>
<sequence length="174" mass="19577">MIRIATKADIPHVAATYCELLTYEQEHGTHSNWVLDVYPTEETAETAFQKNYLYVLEEEGTICGSVILNQLQPEEYTAGTWHYEATPEQVLVIHTLCIPPSQAGKGYGRRLVQYAITVAQERKLPVIRLDTWAGNKPAATLYQNMGFLPAGGAHVLLQGLIPEEQIFFDRAITW</sequence>
<dbReference type="RefSeq" id="WP_186501975.1">
    <property type="nucleotide sequence ID" value="NZ_JACOGK010000003.1"/>
</dbReference>
<evidence type="ECO:0000313" key="5">
    <source>
        <dbReference type="Proteomes" id="UP000606870"/>
    </source>
</evidence>
<dbReference type="Proteomes" id="UP000606870">
    <property type="component" value="Unassembled WGS sequence"/>
</dbReference>
<reference evidence="4 5" key="1">
    <citation type="submission" date="2020-08" db="EMBL/GenBank/DDBJ databases">
        <authorList>
            <person name="Liu C."/>
            <person name="Sun Q."/>
        </authorList>
    </citation>
    <scope>NUCLEOTIDE SEQUENCE [LARGE SCALE GENOMIC DNA]</scope>
    <source>
        <strain evidence="4 5">NSJ-59</strain>
    </source>
</reference>
<accession>A0ABR6VFC6</accession>
<dbReference type="SUPFAM" id="SSF55729">
    <property type="entry name" value="Acyl-CoA N-acyltransferases (Nat)"/>
    <property type="match status" value="1"/>
</dbReference>
<dbReference type="PANTHER" id="PTHR43877">
    <property type="entry name" value="AMINOALKYLPHOSPHONATE N-ACETYLTRANSFERASE-RELATED-RELATED"/>
    <property type="match status" value="1"/>
</dbReference>
<evidence type="ECO:0000259" key="3">
    <source>
        <dbReference type="PROSITE" id="PS51186"/>
    </source>
</evidence>
<keyword evidence="5" id="KW-1185">Reference proteome</keyword>
<feature type="domain" description="N-acetyltransferase" evidence="3">
    <location>
        <begin position="1"/>
        <end position="169"/>
    </location>
</feature>
<gene>
    <name evidence="4" type="ORF">H8J70_01410</name>
</gene>
<protein>
    <submittedName>
        <fullName evidence="4">GNAT family N-acetyltransferase</fullName>
    </submittedName>
</protein>
<proteinExistence type="predicted"/>
<dbReference type="InterPro" id="IPR000182">
    <property type="entry name" value="GNAT_dom"/>
</dbReference>
<dbReference type="Gene3D" id="3.40.630.30">
    <property type="match status" value="1"/>
</dbReference>